<evidence type="ECO:0000313" key="2">
    <source>
        <dbReference type="Proteomes" id="UP000735302"/>
    </source>
</evidence>
<keyword evidence="2" id="KW-1185">Reference proteome</keyword>
<proteinExistence type="predicted"/>
<dbReference type="EMBL" id="BLXT01001645">
    <property type="protein sequence ID" value="GFN86982.1"/>
    <property type="molecule type" value="Genomic_DNA"/>
</dbReference>
<sequence length="104" mass="10872">MEPLSPRSGGGDPAIQRVVKCRSIDRLCPGRNDLVPIVAGPSLGPAEVTEAVSLQCAQDDVALVCGTPLSSLPSRPTLYITTGTTTTILILITLQPPRFCVTSV</sequence>
<accession>A0AAV3YX74</accession>
<organism evidence="1 2">
    <name type="scientific">Plakobranchus ocellatus</name>
    <dbReference type="NCBI Taxonomy" id="259542"/>
    <lineage>
        <taxon>Eukaryota</taxon>
        <taxon>Metazoa</taxon>
        <taxon>Spiralia</taxon>
        <taxon>Lophotrochozoa</taxon>
        <taxon>Mollusca</taxon>
        <taxon>Gastropoda</taxon>
        <taxon>Heterobranchia</taxon>
        <taxon>Euthyneura</taxon>
        <taxon>Panpulmonata</taxon>
        <taxon>Sacoglossa</taxon>
        <taxon>Placobranchoidea</taxon>
        <taxon>Plakobranchidae</taxon>
        <taxon>Plakobranchus</taxon>
    </lineage>
</organism>
<reference evidence="1 2" key="1">
    <citation type="journal article" date="2021" name="Elife">
        <title>Chloroplast acquisition without the gene transfer in kleptoplastic sea slugs, Plakobranchus ocellatus.</title>
        <authorList>
            <person name="Maeda T."/>
            <person name="Takahashi S."/>
            <person name="Yoshida T."/>
            <person name="Shimamura S."/>
            <person name="Takaki Y."/>
            <person name="Nagai Y."/>
            <person name="Toyoda A."/>
            <person name="Suzuki Y."/>
            <person name="Arimoto A."/>
            <person name="Ishii H."/>
            <person name="Satoh N."/>
            <person name="Nishiyama T."/>
            <person name="Hasebe M."/>
            <person name="Maruyama T."/>
            <person name="Minagawa J."/>
            <person name="Obokata J."/>
            <person name="Shigenobu S."/>
        </authorList>
    </citation>
    <scope>NUCLEOTIDE SEQUENCE [LARGE SCALE GENOMIC DNA]</scope>
</reference>
<dbReference type="Proteomes" id="UP000735302">
    <property type="component" value="Unassembled WGS sequence"/>
</dbReference>
<dbReference type="AlphaFoldDB" id="A0AAV3YX74"/>
<evidence type="ECO:0000313" key="1">
    <source>
        <dbReference type="EMBL" id="GFN86982.1"/>
    </source>
</evidence>
<gene>
    <name evidence="1" type="ORF">PoB_001348800</name>
</gene>
<protein>
    <submittedName>
        <fullName evidence="1">Uncharacterized protein</fullName>
    </submittedName>
</protein>
<name>A0AAV3YX74_9GAST</name>
<comment type="caution">
    <text evidence="1">The sequence shown here is derived from an EMBL/GenBank/DDBJ whole genome shotgun (WGS) entry which is preliminary data.</text>
</comment>